<feature type="glycosylation site" description="N-linked (GlcNAc...) asparagine" evidence="8">
    <location>
        <position position="312"/>
    </location>
</feature>
<reference evidence="11 12" key="1">
    <citation type="submission" date="2019-04" db="EMBL/GenBank/DDBJ databases">
        <title>The sequence and de novo assembly of Takifugu bimaculatus genome using PacBio and Hi-C technologies.</title>
        <authorList>
            <person name="Xu P."/>
            <person name="Liu B."/>
            <person name="Zhou Z."/>
        </authorList>
    </citation>
    <scope>NUCLEOTIDE SEQUENCE [LARGE SCALE GENOMIC DNA]</scope>
    <source>
        <strain evidence="11">TB-2018</strain>
        <tissue evidence="11">Muscle</tissue>
    </source>
</reference>
<gene>
    <name evidence="11" type="ORF">fugu_011969</name>
</gene>
<proteinExistence type="inferred from homology"/>
<dbReference type="Gene3D" id="3.20.20.70">
    <property type="entry name" value="Aldolase class I"/>
    <property type="match status" value="1"/>
</dbReference>
<dbReference type="InterPro" id="IPR018155">
    <property type="entry name" value="Hyaluronidase"/>
</dbReference>
<evidence type="ECO:0000256" key="4">
    <source>
        <dbReference type="ARBA" id="ARBA00023157"/>
    </source>
</evidence>
<feature type="disulfide bond" evidence="9">
    <location>
        <begin position="325"/>
        <end position="379"/>
    </location>
</feature>
<dbReference type="GO" id="GO:0030214">
    <property type="term" value="P:hyaluronan catabolic process"/>
    <property type="evidence" value="ECO:0007669"/>
    <property type="project" value="TreeGrafter"/>
</dbReference>
<sequence>MCTIKYNISTNIDRLFHIYGSPRAEWTGQNITIFYANRLGFYPHYTPQGVAVHGGLPQNCSLDLHLFKAYQDITHFIPAQDFRGLAVIDWEFWRPQWNRNWHKKDIYRRRSKELTAKAYVNVTELQVEELARRRFEKSAKAFMQRTIQLGIRLRPNTLWGFYLYPDCHNYNLHEQNYSGFCPLLERLRNDELQWLWNSSSALFPSVAIRKNHSDSDINLHFSQHRIRESLRVASLTSREYDLPTFVYLRLGYRDEALTFLTAKDLIHTIGESAALGAAGFVIWGDLNLTSSRHNCTRVRSFLRHHLGRYITNVTRAAEFCSDFLCQGNGRCVRRDPHAHHYLHLSARSFRIHLSADGGFTVTGWPSQWELQLLSRRFRCHCYEGHEGERCDSINEVREDGGPWKEEDEDDEQEWQRWKNEEDKQCAGGRSGATLTGYKQDLVVLVLLLNWLLTTVVQW</sequence>
<dbReference type="PRINTS" id="PR00846">
    <property type="entry name" value="GLHYDRLASE56"/>
</dbReference>
<feature type="active site" description="Proton donor" evidence="7">
    <location>
        <position position="91"/>
    </location>
</feature>
<dbReference type="PRINTS" id="PR00848">
    <property type="entry name" value="SPERMPH20"/>
</dbReference>
<evidence type="ECO:0000256" key="2">
    <source>
        <dbReference type="ARBA" id="ARBA00008871"/>
    </source>
</evidence>
<dbReference type="PANTHER" id="PTHR11769:SF7">
    <property type="entry name" value="HYALURONIDASE-4"/>
    <property type="match status" value="1"/>
</dbReference>
<comment type="caution">
    <text evidence="11">The sequence shown here is derived from an EMBL/GenBank/DDBJ whole genome shotgun (WGS) entry which is preliminary data.</text>
</comment>
<feature type="disulfide bond" evidence="9">
    <location>
        <begin position="320"/>
        <end position="331"/>
    </location>
</feature>
<evidence type="ECO:0000256" key="6">
    <source>
        <dbReference type="PIRNR" id="PIRNR038193"/>
    </source>
</evidence>
<organism evidence="11 12">
    <name type="scientific">Takifugu bimaculatus</name>
    <dbReference type="NCBI Taxonomy" id="433685"/>
    <lineage>
        <taxon>Eukaryota</taxon>
        <taxon>Metazoa</taxon>
        <taxon>Chordata</taxon>
        <taxon>Craniata</taxon>
        <taxon>Vertebrata</taxon>
        <taxon>Euteleostomi</taxon>
        <taxon>Actinopterygii</taxon>
        <taxon>Neopterygii</taxon>
        <taxon>Teleostei</taxon>
        <taxon>Neoteleostei</taxon>
        <taxon>Acanthomorphata</taxon>
        <taxon>Eupercaria</taxon>
        <taxon>Tetraodontiformes</taxon>
        <taxon>Tetradontoidea</taxon>
        <taxon>Tetraodontidae</taxon>
        <taxon>Takifugu</taxon>
    </lineage>
</organism>
<feature type="disulfide bond" evidence="9">
    <location>
        <begin position="381"/>
        <end position="390"/>
    </location>
</feature>
<accession>A0A4Z2C934</accession>
<feature type="disulfide bond" evidence="9">
    <location>
        <begin position="167"/>
        <end position="181"/>
    </location>
</feature>
<dbReference type="PIRSF" id="PIRSF038193">
    <property type="entry name" value="Hyaluronidase"/>
    <property type="match status" value="1"/>
</dbReference>
<dbReference type="GO" id="GO:0031410">
    <property type="term" value="C:cytoplasmic vesicle"/>
    <property type="evidence" value="ECO:0007669"/>
    <property type="project" value="TreeGrafter"/>
</dbReference>
<evidence type="ECO:0000256" key="8">
    <source>
        <dbReference type="PIRSR" id="PIRSR038193-2"/>
    </source>
</evidence>
<comment type="similarity">
    <text evidence="2 6 10">Belongs to the glycosyl hydrolase 56 family.</text>
</comment>
<dbReference type="GO" id="GO:0005975">
    <property type="term" value="P:carbohydrate metabolic process"/>
    <property type="evidence" value="ECO:0007669"/>
    <property type="project" value="UniProtKB-UniRule"/>
</dbReference>
<name>A0A4Z2C934_9TELE</name>
<dbReference type="Pfam" id="PF01630">
    <property type="entry name" value="Glyco_hydro_56"/>
    <property type="match status" value="1"/>
</dbReference>
<evidence type="ECO:0000256" key="7">
    <source>
        <dbReference type="PIRSR" id="PIRSR038193-1"/>
    </source>
</evidence>
<evidence type="ECO:0000256" key="10">
    <source>
        <dbReference type="RuleBase" id="RU610713"/>
    </source>
</evidence>
<dbReference type="InterPro" id="IPR017853">
    <property type="entry name" value="GH"/>
</dbReference>
<dbReference type="Proteomes" id="UP000516260">
    <property type="component" value="Chromosome 12"/>
</dbReference>
<dbReference type="EC" id="3.2.1.35" evidence="10"/>
<evidence type="ECO:0000256" key="5">
    <source>
        <dbReference type="ARBA" id="ARBA00023295"/>
    </source>
</evidence>
<dbReference type="SUPFAM" id="SSF51445">
    <property type="entry name" value="(Trans)glycosidases"/>
    <property type="match status" value="1"/>
</dbReference>
<protein>
    <recommendedName>
        <fullName evidence="10">Hyaluronidase</fullName>
        <ecNumber evidence="10">3.2.1.35</ecNumber>
    </recommendedName>
</protein>
<evidence type="ECO:0000256" key="9">
    <source>
        <dbReference type="PIRSR" id="PIRSR038193-3"/>
    </source>
</evidence>
<dbReference type="AlphaFoldDB" id="A0A4Z2C934"/>
<keyword evidence="12" id="KW-1185">Reference proteome</keyword>
<keyword evidence="5 10" id="KW-0326">Glycosidase</keyword>
<evidence type="ECO:0000313" key="11">
    <source>
        <dbReference type="EMBL" id="TNN00723.1"/>
    </source>
</evidence>
<comment type="catalytic activity">
    <reaction evidence="1 10">
        <text>Random hydrolysis of (1-&gt;4)-linkages between N-acetyl-beta-D-glucosamine and D-glucuronate residues in hyaluronate.</text>
        <dbReference type="EC" id="3.2.1.35"/>
    </reaction>
</comment>
<evidence type="ECO:0000256" key="1">
    <source>
        <dbReference type="ARBA" id="ARBA00000251"/>
    </source>
</evidence>
<keyword evidence="3 10" id="KW-0378">Hydrolase</keyword>
<evidence type="ECO:0000256" key="3">
    <source>
        <dbReference type="ARBA" id="ARBA00022801"/>
    </source>
</evidence>
<dbReference type="InterPro" id="IPR013785">
    <property type="entry name" value="Aldolase_TIM"/>
</dbReference>
<feature type="disulfide bond" evidence="9">
    <location>
        <begin position="2"/>
        <end position="295"/>
    </location>
</feature>
<keyword evidence="4 9" id="KW-1015">Disulfide bond</keyword>
<dbReference type="GO" id="GO:0004415">
    <property type="term" value="F:hyalurononglucosaminidase activity"/>
    <property type="evidence" value="ECO:0007669"/>
    <property type="project" value="UniProtKB-UniRule"/>
</dbReference>
<evidence type="ECO:0000313" key="12">
    <source>
        <dbReference type="Proteomes" id="UP000516260"/>
    </source>
</evidence>
<dbReference type="PANTHER" id="PTHR11769">
    <property type="entry name" value="HYALURONIDASE"/>
    <property type="match status" value="1"/>
</dbReference>
<dbReference type="EMBL" id="SWLE01000004">
    <property type="protein sequence ID" value="TNN00723.1"/>
    <property type="molecule type" value="Genomic_DNA"/>
</dbReference>
<dbReference type="FunFam" id="3.20.20.70:FF:000065">
    <property type="entry name" value="Hyaluronidase"/>
    <property type="match status" value="1"/>
</dbReference>